<dbReference type="Gene3D" id="2.60.40.1890">
    <property type="entry name" value="PCu(A)C copper chaperone"/>
    <property type="match status" value="1"/>
</dbReference>
<keyword evidence="4" id="KW-1185">Reference proteome</keyword>
<dbReference type="PANTHER" id="PTHR36302:SF1">
    <property type="entry name" value="COPPER CHAPERONE PCU(A)C"/>
    <property type="match status" value="1"/>
</dbReference>
<dbReference type="RefSeq" id="WP_344223979.1">
    <property type="nucleotide sequence ID" value="NZ_BAAAQA010000011.1"/>
</dbReference>
<evidence type="ECO:0000256" key="2">
    <source>
        <dbReference type="SAM" id="SignalP"/>
    </source>
</evidence>
<feature type="compositionally biased region" description="Basic and acidic residues" evidence="1">
    <location>
        <begin position="192"/>
        <end position="205"/>
    </location>
</feature>
<evidence type="ECO:0000313" key="4">
    <source>
        <dbReference type="Proteomes" id="UP001500166"/>
    </source>
</evidence>
<name>A0ABN2XNA1_9MICC</name>
<dbReference type="Pfam" id="PF04314">
    <property type="entry name" value="PCuAC"/>
    <property type="match status" value="1"/>
</dbReference>
<gene>
    <name evidence="3" type="ORF">GCM10009824_10650</name>
</gene>
<dbReference type="EMBL" id="BAAAQA010000011">
    <property type="protein sequence ID" value="GAA2113805.1"/>
    <property type="molecule type" value="Genomic_DNA"/>
</dbReference>
<dbReference type="SUPFAM" id="SSF110087">
    <property type="entry name" value="DR1885-like metal-binding protein"/>
    <property type="match status" value="1"/>
</dbReference>
<feature type="region of interest" description="Disordered" evidence="1">
    <location>
        <begin position="191"/>
        <end position="220"/>
    </location>
</feature>
<evidence type="ECO:0000256" key="1">
    <source>
        <dbReference type="SAM" id="MobiDB-lite"/>
    </source>
</evidence>
<accession>A0ABN2XNA1</accession>
<proteinExistence type="predicted"/>
<keyword evidence="2" id="KW-0732">Signal</keyword>
<dbReference type="InterPro" id="IPR007410">
    <property type="entry name" value="LpqE-like"/>
</dbReference>
<organism evidence="3 4">
    <name type="scientific">Kocuria atrinae</name>
    <dbReference type="NCBI Taxonomy" id="592377"/>
    <lineage>
        <taxon>Bacteria</taxon>
        <taxon>Bacillati</taxon>
        <taxon>Actinomycetota</taxon>
        <taxon>Actinomycetes</taxon>
        <taxon>Micrococcales</taxon>
        <taxon>Micrococcaceae</taxon>
        <taxon>Kocuria</taxon>
    </lineage>
</organism>
<reference evidence="3 4" key="1">
    <citation type="journal article" date="2019" name="Int. J. Syst. Evol. Microbiol.">
        <title>The Global Catalogue of Microorganisms (GCM) 10K type strain sequencing project: providing services to taxonomists for standard genome sequencing and annotation.</title>
        <authorList>
            <consortium name="The Broad Institute Genomics Platform"/>
            <consortium name="The Broad Institute Genome Sequencing Center for Infectious Disease"/>
            <person name="Wu L."/>
            <person name="Ma J."/>
        </authorList>
    </citation>
    <scope>NUCLEOTIDE SEQUENCE [LARGE SCALE GENOMIC DNA]</scope>
    <source>
        <strain evidence="3 4">JCM 15914</strain>
    </source>
</reference>
<dbReference type="Proteomes" id="UP001500166">
    <property type="component" value="Unassembled WGS sequence"/>
</dbReference>
<evidence type="ECO:0000313" key="3">
    <source>
        <dbReference type="EMBL" id="GAA2113805.1"/>
    </source>
</evidence>
<feature type="chain" id="PRO_5045277157" evidence="2">
    <location>
        <begin position="38"/>
        <end position="220"/>
    </location>
</feature>
<sequence>MNMSIETPARSLPRPLRRGITTLLAVGFAATALTGCAADGNQASGESQAPAASSAEGNAATEQVVELSDGWAKAADSNMTSVFGSLKNTGDQPVTLEAIDATDVAGVAELHETVMNDQTGATEMKRVEGGFEIAPGETKTLEPGGDHMMLMELQCAVKSGTDLTVELEFNDDRTQQITVPVRDYAGAQEHYAPGEEHSGHGEHSEMPAPETSALPECHEH</sequence>
<comment type="caution">
    <text evidence="3">The sequence shown here is derived from an EMBL/GenBank/DDBJ whole genome shotgun (WGS) entry which is preliminary data.</text>
</comment>
<dbReference type="InterPro" id="IPR058248">
    <property type="entry name" value="Lxx211020-like"/>
</dbReference>
<dbReference type="InterPro" id="IPR036182">
    <property type="entry name" value="PCuAC_sf"/>
</dbReference>
<protein>
    <submittedName>
        <fullName evidence="3">Copper chaperone PCu(A)C</fullName>
    </submittedName>
</protein>
<feature type="signal peptide" evidence="2">
    <location>
        <begin position="1"/>
        <end position="37"/>
    </location>
</feature>
<dbReference type="PANTHER" id="PTHR36302">
    <property type="entry name" value="BLR7088 PROTEIN"/>
    <property type="match status" value="1"/>
</dbReference>